<comment type="similarity">
    <text evidence="3 5">Belongs to the IPI1/TEX10 family.</text>
</comment>
<sequence>MPKSQKKQAEKQNDFKKSRLKLGKGKKPASNAVDTSFKAHSIALPTQSITVDKSQAGPSTKRRHTIQDLLSLVKHYSPSSRKDAIAGLRELLQAHSDLMLSTTSSVIPECCRLVADEDASVRKASIEFLDWYLSRLPNASIIPHAATIMLFATSAQTHIFPEIRIDAIKFMTVLLSVCPEMVISRGPSGHSQRVLHGYLSLLVGNVGAKDSSATPTSTTILSAQSKLIVITSLALFLEKSRAVQYEAGSLWFLRNSFRTRQSYNAFTSLFYPLHHDSRQISGTQPEVIRRETEPWLTSTSWDLQEIQDSIGGVVPTQSDPSIEMDLEVMIEAERSLHHVLIELFLEYSPAAFTSFDKPAASLELRLIHSTIKLAHALYASPALLENTTSPLAAHLQDILIRLSLYLPIARDVPIRHSEISGMLLEMNIIFSKLSTMLILASPATELQSSMTRRSLHDKFLPRLLSWVLQTLKGDVTVDMPMGSAIPESTLHALLPTLWISLQPSENREVPSPESVLRILVDRAQREGLSNATRASIIRIFIIIAMLQKEPEYQGGFRIAHNNNSRGLIEPSGVKPAKALDVEEAILHIPRLLWSCGAGSPQTSQALLSGLLICAQRRALDWSPSTVSQLSQRLIPYFMVNHPTKGPIMGPFAKLNGNPDCLQIQKLALDLVFALGHYGSNHRRVDTPLTQRDPNLEHLYRSVSEAVKNTVHKTYWDSLQVF</sequence>
<dbReference type="InParanoid" id="G4T8T4"/>
<dbReference type="Proteomes" id="UP000007148">
    <property type="component" value="Unassembled WGS sequence"/>
</dbReference>
<evidence type="ECO:0000256" key="5">
    <source>
        <dbReference type="RuleBase" id="RU368021"/>
    </source>
</evidence>
<dbReference type="eggNOG" id="KOG2149">
    <property type="taxonomic scope" value="Eukaryota"/>
</dbReference>
<evidence type="ECO:0000256" key="6">
    <source>
        <dbReference type="SAM" id="MobiDB-lite"/>
    </source>
</evidence>
<feature type="domain" description="Pre-rRNA-processing protein Ipi1 N-terminal" evidence="7">
    <location>
        <begin position="141"/>
        <end position="237"/>
    </location>
</feature>
<evidence type="ECO:0000256" key="1">
    <source>
        <dbReference type="ARBA" id="ARBA00002355"/>
    </source>
</evidence>
<keyword evidence="4 5" id="KW-0539">Nucleus</keyword>
<accession>G4T8T4</accession>
<comment type="caution">
    <text evidence="8">The sequence shown here is derived from an EMBL/GenBank/DDBJ whole genome shotgun (WGS) entry which is preliminary data.</text>
</comment>
<dbReference type="InterPro" id="IPR016024">
    <property type="entry name" value="ARM-type_fold"/>
</dbReference>
<dbReference type="HOGENOM" id="CLU_013988_0_0_1"/>
<proteinExistence type="inferred from homology"/>
<evidence type="ECO:0000313" key="8">
    <source>
        <dbReference type="EMBL" id="CCA67682.1"/>
    </source>
</evidence>
<dbReference type="InterPro" id="IPR024679">
    <property type="entry name" value="Ipi1_N"/>
</dbReference>
<comment type="subunit">
    <text evidence="5">Component of the RIX1 complex.</text>
</comment>
<evidence type="ECO:0000256" key="2">
    <source>
        <dbReference type="ARBA" id="ARBA00004123"/>
    </source>
</evidence>
<feature type="region of interest" description="Disordered" evidence="6">
    <location>
        <begin position="1"/>
        <end position="36"/>
    </location>
</feature>
<dbReference type="OrthoDB" id="361362at2759"/>
<evidence type="ECO:0000256" key="4">
    <source>
        <dbReference type="ARBA" id="ARBA00023242"/>
    </source>
</evidence>
<comment type="function">
    <text evidence="1 5">Component of the RIX1 complex required for processing of ITS2 sequences from 35S pre-rRNA.</text>
</comment>
<protein>
    <recommendedName>
        <fullName evidence="5">Pre-rRNA-processing protein</fullName>
    </recommendedName>
</protein>
<dbReference type="PANTHER" id="PTHR16056:SF2">
    <property type="entry name" value="TESTIS-EXPRESSED PROTEIN 10"/>
    <property type="match status" value="1"/>
</dbReference>
<dbReference type="InterPro" id="IPR011989">
    <property type="entry name" value="ARM-like"/>
</dbReference>
<dbReference type="AlphaFoldDB" id="G4T8T4"/>
<dbReference type="GO" id="GO:0006364">
    <property type="term" value="P:rRNA processing"/>
    <property type="evidence" value="ECO:0007669"/>
    <property type="project" value="UniProtKB-UniRule"/>
</dbReference>
<evidence type="ECO:0000313" key="9">
    <source>
        <dbReference type="Proteomes" id="UP000007148"/>
    </source>
</evidence>
<comment type="subcellular location">
    <subcellularLocation>
        <location evidence="2 5">Nucleus</location>
    </subcellularLocation>
</comment>
<keyword evidence="5" id="KW-0698">rRNA processing</keyword>
<dbReference type="Pfam" id="PF12333">
    <property type="entry name" value="Ipi1_N"/>
    <property type="match status" value="1"/>
</dbReference>
<keyword evidence="5" id="KW-0690">Ribosome biogenesis</keyword>
<reference evidence="8 9" key="1">
    <citation type="journal article" date="2011" name="PLoS Pathog.">
        <title>Endophytic Life Strategies Decoded by Genome and Transcriptome Analyses of the Mutualistic Root Symbiont Piriformospora indica.</title>
        <authorList>
            <person name="Zuccaro A."/>
            <person name="Lahrmann U."/>
            <person name="Guldener U."/>
            <person name="Langen G."/>
            <person name="Pfiffi S."/>
            <person name="Biedenkopf D."/>
            <person name="Wong P."/>
            <person name="Samans B."/>
            <person name="Grimm C."/>
            <person name="Basiewicz M."/>
            <person name="Murat C."/>
            <person name="Martin F."/>
            <person name="Kogel K.H."/>
        </authorList>
    </citation>
    <scope>NUCLEOTIDE SEQUENCE [LARGE SCALE GENOMIC DNA]</scope>
    <source>
        <strain evidence="8 9">DSM 11827</strain>
    </source>
</reference>
<dbReference type="EMBL" id="CAFZ01000018">
    <property type="protein sequence ID" value="CCA67682.1"/>
    <property type="molecule type" value="Genomic_DNA"/>
</dbReference>
<name>G4T8T4_SERID</name>
<dbReference type="SUPFAM" id="SSF48371">
    <property type="entry name" value="ARM repeat"/>
    <property type="match status" value="1"/>
</dbReference>
<keyword evidence="9" id="KW-1185">Reference proteome</keyword>
<gene>
    <name evidence="8" type="ORF">PIIN_01509</name>
</gene>
<feature type="compositionally biased region" description="Basic residues" evidence="6">
    <location>
        <begin position="18"/>
        <end position="27"/>
    </location>
</feature>
<dbReference type="OMA" id="NLIYCEL"/>
<dbReference type="STRING" id="1109443.G4T8T4"/>
<evidence type="ECO:0000256" key="3">
    <source>
        <dbReference type="ARBA" id="ARBA00006427"/>
    </source>
</evidence>
<dbReference type="GO" id="GO:0120330">
    <property type="term" value="C:rixosome complex"/>
    <property type="evidence" value="ECO:0007669"/>
    <property type="project" value="UniProtKB-UniRule"/>
</dbReference>
<organism evidence="8 9">
    <name type="scientific">Serendipita indica (strain DSM 11827)</name>
    <name type="common">Root endophyte fungus</name>
    <name type="synonym">Piriformospora indica</name>
    <dbReference type="NCBI Taxonomy" id="1109443"/>
    <lineage>
        <taxon>Eukaryota</taxon>
        <taxon>Fungi</taxon>
        <taxon>Dikarya</taxon>
        <taxon>Basidiomycota</taxon>
        <taxon>Agaricomycotina</taxon>
        <taxon>Agaricomycetes</taxon>
        <taxon>Sebacinales</taxon>
        <taxon>Serendipitaceae</taxon>
        <taxon>Serendipita</taxon>
    </lineage>
</organism>
<dbReference type="Gene3D" id="1.25.10.10">
    <property type="entry name" value="Leucine-rich Repeat Variant"/>
    <property type="match status" value="1"/>
</dbReference>
<feature type="compositionally biased region" description="Basic and acidic residues" evidence="6">
    <location>
        <begin position="7"/>
        <end position="17"/>
    </location>
</feature>
<dbReference type="PANTHER" id="PTHR16056">
    <property type="entry name" value="REGULATOR OF MICROTUBULE DYNAMICS PROTEIN"/>
    <property type="match status" value="1"/>
</dbReference>
<dbReference type="GO" id="GO:0005634">
    <property type="term" value="C:nucleus"/>
    <property type="evidence" value="ECO:0007669"/>
    <property type="project" value="UniProtKB-SubCell"/>
</dbReference>
<evidence type="ECO:0000259" key="7">
    <source>
        <dbReference type="Pfam" id="PF12333"/>
    </source>
</evidence>